<dbReference type="SUPFAM" id="SSF48239">
    <property type="entry name" value="Terpenoid cyclases/Protein prenyltransferases"/>
    <property type="match status" value="2"/>
</dbReference>
<keyword evidence="5" id="KW-0413">Isomerase</keyword>
<dbReference type="InterPro" id="IPR008930">
    <property type="entry name" value="Terpenoid_cyclase/PrenylTrfase"/>
</dbReference>
<gene>
    <name evidence="8" type="ORF">N7G274_003098</name>
</gene>
<evidence type="ECO:0000256" key="5">
    <source>
        <dbReference type="ARBA" id="ARBA00023235"/>
    </source>
</evidence>
<accession>A0ABR4ALT2</accession>
<comment type="cofactor">
    <cofactor evidence="1">
        <name>Mg(2+)</name>
        <dbReference type="ChEBI" id="CHEBI:18420"/>
    </cofactor>
</comment>
<comment type="similarity">
    <text evidence="2">Belongs to the terpene synthase family.</text>
</comment>
<comment type="caution">
    <text evidence="8">The sequence shown here is derived from an EMBL/GenBank/DDBJ whole genome shotgun (WGS) entry which is preliminary data.</text>
</comment>
<dbReference type="PANTHER" id="PTHR31739">
    <property type="entry name" value="ENT-COPALYL DIPHOSPHATE SYNTHASE, CHLOROPLASTIC"/>
    <property type="match status" value="1"/>
</dbReference>
<name>A0ABR4ALT2_9LECA</name>
<evidence type="ECO:0000256" key="6">
    <source>
        <dbReference type="ARBA" id="ARBA00023239"/>
    </source>
</evidence>
<evidence type="ECO:0008006" key="10">
    <source>
        <dbReference type="Google" id="ProtNLM"/>
    </source>
</evidence>
<evidence type="ECO:0000313" key="9">
    <source>
        <dbReference type="Proteomes" id="UP001590950"/>
    </source>
</evidence>
<evidence type="ECO:0000256" key="1">
    <source>
        <dbReference type="ARBA" id="ARBA00001946"/>
    </source>
</evidence>
<dbReference type="InterPro" id="IPR050148">
    <property type="entry name" value="Terpene_synthase-like"/>
</dbReference>
<reference evidence="8 9" key="1">
    <citation type="submission" date="2024-09" db="EMBL/GenBank/DDBJ databases">
        <title>Rethinking Asexuality: The Enigmatic Case of Functional Sexual Genes in Lepraria (Stereocaulaceae).</title>
        <authorList>
            <person name="Doellman M."/>
            <person name="Sun Y."/>
            <person name="Barcenas-Pena A."/>
            <person name="Lumbsch H.T."/>
            <person name="Grewe F."/>
        </authorList>
    </citation>
    <scope>NUCLEOTIDE SEQUENCE [LARGE SCALE GENOMIC DNA]</scope>
    <source>
        <strain evidence="8 9">Mercado 3170</strain>
    </source>
</reference>
<evidence type="ECO:0000256" key="2">
    <source>
        <dbReference type="ARBA" id="ARBA00006333"/>
    </source>
</evidence>
<proteinExistence type="inferred from homology"/>
<keyword evidence="9" id="KW-1185">Reference proteome</keyword>
<dbReference type="Proteomes" id="UP001590950">
    <property type="component" value="Unassembled WGS sequence"/>
</dbReference>
<dbReference type="InterPro" id="IPR017057">
    <property type="entry name" value="Ent-kaurene_synthase_fun"/>
</dbReference>
<sequence length="959" mass="107272">MMSEAIDTNVSKSSLIARASTLVSNLAREYLGVNGNGSFSVSVYDTAWIAMVYRTVNGETYWMFPEAFQYLLTNQSLNGSWNEHFPEVDGILSSAAALLALTKHKNAPLYSNSTLPDDIDIRIARATSSLGSQLEQWDVEGSDHVGFEILVPSMLDLLEQEGIRFEFGGRSLLSVLNAQKVARFHPQLLYGTEQSTLLHSLEAFTNQIDFDNIKHHMTAGNMMASPASTAMYLMQSSAWDDHAEAYLRRVLVSSQEHGAVPSAFPTNNFELTWTVSTLLESGFTAEELGLESLERIADFLLRQLAVKKGVLGFAPNVLADADDTAKAILCMCLLGRPISPDTMIATFESDSHFRTYVAERNPSFSANCNILNALLYLPSPGCHYREICKAAKFLCDAWYAGPVMDKWNTSLQYSMMLLAQALTRLLRVWDARSLNWILESWMEDRIPVVLLQILIRTLQTQDANGSWGNGSLEITAYAMLTLSSVVSLPWARSILPHAEQVFKAGREYLLHNARYWSQAEHVWIEKVSYGSIVLSEAYCMAAAKSSTRSLLPWGDAVEAISTSIPIDAVKEYQQFLVRLPIFSGELDWKLTASVLEGYLFLRRLRSVRLDIFPGKQMAEDKYLAYIPFTWTTLNNVRGAPLHSSLLWDMMFVSMLNYQADEYMESVVGEQFVDDLESIKLLVKRLCSEPDRESESSDTSWLSLGDEKHGNSILTPQPSPISEDAQYGQSPKALTEVETVLTRFTTSILQHPKVLQAPPSTQRNLRRELATFLLAHITHASDNTRFASQPHATNTTTQFSTPKGTYFDWVRTTSADHTSCPYAFAFYSCLIAKPAQDCFHGVKQKYLAQDLCRHLATMCRQYNDYGSIARDRAERNLNSINFPEFGAGVGEVGGDLETRLKGDLLWIAEYERECLGMVLRRLEGMVGAKAREALGVFVGVTDLFGQIYVARDIGSRMKGV</sequence>
<organism evidence="8 9">
    <name type="scientific">Stereocaulon virgatum</name>
    <dbReference type="NCBI Taxonomy" id="373712"/>
    <lineage>
        <taxon>Eukaryota</taxon>
        <taxon>Fungi</taxon>
        <taxon>Dikarya</taxon>
        <taxon>Ascomycota</taxon>
        <taxon>Pezizomycotina</taxon>
        <taxon>Lecanoromycetes</taxon>
        <taxon>OSLEUM clade</taxon>
        <taxon>Lecanoromycetidae</taxon>
        <taxon>Lecanorales</taxon>
        <taxon>Lecanorineae</taxon>
        <taxon>Stereocaulaceae</taxon>
        <taxon>Stereocaulon</taxon>
    </lineage>
</organism>
<dbReference type="PANTHER" id="PTHR31739:SF25">
    <property type="entry name" value="(E,E)-GERANYLLINALOOL SYNTHASE"/>
    <property type="match status" value="1"/>
</dbReference>
<dbReference type="Gene3D" id="1.50.10.160">
    <property type="match status" value="1"/>
</dbReference>
<evidence type="ECO:0000256" key="7">
    <source>
        <dbReference type="SAM" id="MobiDB-lite"/>
    </source>
</evidence>
<keyword evidence="6" id="KW-0456">Lyase</keyword>
<keyword evidence="4" id="KW-0460">Magnesium</keyword>
<dbReference type="PIRSF" id="PIRSF036498">
    <property type="entry name" value="Ent-kaurene_synthase_fungi"/>
    <property type="match status" value="1"/>
</dbReference>
<evidence type="ECO:0000256" key="3">
    <source>
        <dbReference type="ARBA" id="ARBA00022723"/>
    </source>
</evidence>
<evidence type="ECO:0000256" key="4">
    <source>
        <dbReference type="ARBA" id="ARBA00022842"/>
    </source>
</evidence>
<protein>
    <recommendedName>
        <fullName evidence="10">Ent-kaurene synthase</fullName>
    </recommendedName>
</protein>
<evidence type="ECO:0000313" key="8">
    <source>
        <dbReference type="EMBL" id="KAL2044393.1"/>
    </source>
</evidence>
<keyword evidence="3" id="KW-0479">Metal-binding</keyword>
<dbReference type="EMBL" id="JBEFKJ010000009">
    <property type="protein sequence ID" value="KAL2044393.1"/>
    <property type="molecule type" value="Genomic_DNA"/>
</dbReference>
<feature type="region of interest" description="Disordered" evidence="7">
    <location>
        <begin position="690"/>
        <end position="725"/>
    </location>
</feature>